<evidence type="ECO:0000313" key="1">
    <source>
        <dbReference type="EMBL" id="KAA8821955.1"/>
    </source>
</evidence>
<dbReference type="AlphaFoldDB" id="A0A5J5DYQ2"/>
<protein>
    <recommendedName>
        <fullName evidence="5">Antibiotic biosynthesis monooxygenase</fullName>
    </recommendedName>
</protein>
<proteinExistence type="predicted"/>
<dbReference type="Proteomes" id="UP000374630">
    <property type="component" value="Unassembled WGS sequence"/>
</dbReference>
<name>A0A5J5DYQ2_9BIFI</name>
<dbReference type="Proteomes" id="UP000345527">
    <property type="component" value="Unassembled WGS sequence"/>
</dbReference>
<comment type="caution">
    <text evidence="2">The sequence shown here is derived from an EMBL/GenBank/DDBJ whole genome shotgun (WGS) entry which is preliminary data.</text>
</comment>
<dbReference type="EMBL" id="RZOA01000010">
    <property type="protein sequence ID" value="KAA8823254.1"/>
    <property type="molecule type" value="Genomic_DNA"/>
</dbReference>
<sequence>MRTVLARFRIKPGKEDLAREWMGFLADHLDEGNATLPDEGAHVETWFLNEEPDGLWSYVYTIVDDPDAQQERFQHSEHAIDAKHAEYMRQCVDYHTFTELTPAVALGDYSVFES</sequence>
<gene>
    <name evidence="2" type="ORF">EM848_06065</name>
    <name evidence="1" type="ORF">EMO90_01725</name>
</gene>
<dbReference type="InterPro" id="IPR046174">
    <property type="entry name" value="DUF6176"/>
</dbReference>
<evidence type="ECO:0000313" key="4">
    <source>
        <dbReference type="Proteomes" id="UP000374630"/>
    </source>
</evidence>
<accession>A0A5J5DYQ2</accession>
<dbReference type="RefSeq" id="WP_150354042.1">
    <property type="nucleotide sequence ID" value="NZ_RZNZ01000002.1"/>
</dbReference>
<dbReference type="OrthoDB" id="3233233at2"/>
<dbReference type="EMBL" id="RZNZ01000002">
    <property type="protein sequence ID" value="KAA8821955.1"/>
    <property type="molecule type" value="Genomic_DNA"/>
</dbReference>
<evidence type="ECO:0000313" key="2">
    <source>
        <dbReference type="EMBL" id="KAA8823254.1"/>
    </source>
</evidence>
<keyword evidence="4" id="KW-1185">Reference proteome</keyword>
<dbReference type="Pfam" id="PF19673">
    <property type="entry name" value="DUF6176"/>
    <property type="match status" value="1"/>
</dbReference>
<evidence type="ECO:0008006" key="5">
    <source>
        <dbReference type="Google" id="ProtNLM"/>
    </source>
</evidence>
<organism evidence="2 3">
    <name type="scientific">Bifidobacterium vespertilionis</name>
    <dbReference type="NCBI Taxonomy" id="2562524"/>
    <lineage>
        <taxon>Bacteria</taxon>
        <taxon>Bacillati</taxon>
        <taxon>Actinomycetota</taxon>
        <taxon>Actinomycetes</taxon>
        <taxon>Bifidobacteriales</taxon>
        <taxon>Bifidobacteriaceae</taxon>
        <taxon>Bifidobacterium</taxon>
    </lineage>
</organism>
<reference evidence="3 4" key="1">
    <citation type="journal article" date="2019" name="Syst. Appl. Microbiol.">
        <title>Characterization of Bifidobacterium species in feaces of the Egyptian fruit bat: Description of B. vespertilionis sp. nov. and B. rousetti sp. nov.</title>
        <authorList>
            <person name="Modesto M."/>
            <person name="Satti M."/>
            <person name="Watanabe K."/>
            <person name="Puglisi E."/>
            <person name="Morelli L."/>
            <person name="Huang C.-H."/>
            <person name="Liou J.-S."/>
            <person name="Miyashita M."/>
            <person name="Tamura T."/>
            <person name="Saito S."/>
            <person name="Mori K."/>
            <person name="Huang L."/>
            <person name="Sciavilla P."/>
            <person name="Sandri C."/>
            <person name="Spiezio C."/>
            <person name="Vitali F."/>
            <person name="Cavalieri D."/>
            <person name="Perpetuini G."/>
            <person name="Tofalo R."/>
            <person name="Bonetti A."/>
            <person name="Arita M."/>
            <person name="Mattarelli P."/>
        </authorList>
    </citation>
    <scope>NUCLEOTIDE SEQUENCE [LARGE SCALE GENOMIC DNA]</scope>
    <source>
        <strain evidence="1 4">RST16</strain>
        <strain evidence="2 3">RST8</strain>
    </source>
</reference>
<evidence type="ECO:0000313" key="3">
    <source>
        <dbReference type="Proteomes" id="UP000345527"/>
    </source>
</evidence>